<reference evidence="2 3" key="1">
    <citation type="journal article" date="2013" name="Int. J. Syst. Evol. Microbiol.">
        <title>Roseomonas aerophila sp. nov., isolated from air.</title>
        <authorList>
            <person name="Kim S.J."/>
            <person name="Weon H.Y."/>
            <person name="Ahn J.H."/>
            <person name="Hong S.B."/>
            <person name="Seok S.J."/>
            <person name="Whang K.S."/>
            <person name="Kwon S.W."/>
        </authorList>
    </citation>
    <scope>NUCLEOTIDE SEQUENCE [LARGE SCALE GENOMIC DNA]</scope>
    <source>
        <strain evidence="2 3">NBRC 108923</strain>
    </source>
</reference>
<dbReference type="Pfam" id="PF01872">
    <property type="entry name" value="RibD_C"/>
    <property type="match status" value="1"/>
</dbReference>
<dbReference type="RefSeq" id="WP_187786718.1">
    <property type="nucleotide sequence ID" value="NZ_JACTVA010000061.1"/>
</dbReference>
<feature type="domain" description="Bacterial bifunctional deaminase-reductase C-terminal" evidence="1">
    <location>
        <begin position="94"/>
        <end position="165"/>
    </location>
</feature>
<comment type="caution">
    <text evidence="2">The sequence shown here is derived from an EMBL/GenBank/DDBJ whole genome shotgun (WGS) entry which is preliminary data.</text>
</comment>
<dbReference type="Proteomes" id="UP000626026">
    <property type="component" value="Unassembled WGS sequence"/>
</dbReference>
<dbReference type="InterPro" id="IPR002734">
    <property type="entry name" value="RibDG_C"/>
</dbReference>
<proteinExistence type="predicted"/>
<evidence type="ECO:0000259" key="1">
    <source>
        <dbReference type="Pfam" id="PF01872"/>
    </source>
</evidence>
<dbReference type="InterPro" id="IPR050765">
    <property type="entry name" value="Riboflavin_Biosynth_HTPR"/>
</dbReference>
<dbReference type="EMBL" id="JACTVA010000061">
    <property type="protein sequence ID" value="MBC9209583.1"/>
    <property type="molecule type" value="Genomic_DNA"/>
</dbReference>
<evidence type="ECO:0000313" key="3">
    <source>
        <dbReference type="Proteomes" id="UP000626026"/>
    </source>
</evidence>
<keyword evidence="3" id="KW-1185">Reference proteome</keyword>
<gene>
    <name evidence="2" type="ORF">IBL26_22255</name>
</gene>
<dbReference type="PANTHER" id="PTHR38011">
    <property type="entry name" value="DIHYDROFOLATE REDUCTASE FAMILY PROTEIN (AFU_ORTHOLOGUE AFUA_8G06820)"/>
    <property type="match status" value="1"/>
</dbReference>
<organism evidence="2 3">
    <name type="scientific">Teichococcus aerophilus</name>
    <dbReference type="NCBI Taxonomy" id="1224513"/>
    <lineage>
        <taxon>Bacteria</taxon>
        <taxon>Pseudomonadati</taxon>
        <taxon>Pseudomonadota</taxon>
        <taxon>Alphaproteobacteria</taxon>
        <taxon>Acetobacterales</taxon>
        <taxon>Roseomonadaceae</taxon>
        <taxon>Roseomonas</taxon>
    </lineage>
</organism>
<name>A0ABR7RT69_9PROT</name>
<dbReference type="Gene3D" id="3.40.430.10">
    <property type="entry name" value="Dihydrofolate Reductase, subunit A"/>
    <property type="match status" value="1"/>
</dbReference>
<accession>A0ABR7RT69</accession>
<sequence>MAERVLYIALSLDGCIATREGDVGFLDAFQDADYGYDAFASSIATVVCGRATYEQVMSFGAWPYAGKRCVVVTRHALWRDAPPGVEAWHDGVPALATALAEMPGRVWIIGGARLIQAFLHAGAVERLELFVMPVLLGGGIPLFPSRGQRAGLRLLESTTYANGVLRLVYAPAA</sequence>
<dbReference type="InterPro" id="IPR024072">
    <property type="entry name" value="DHFR-like_dom_sf"/>
</dbReference>
<evidence type="ECO:0000313" key="2">
    <source>
        <dbReference type="EMBL" id="MBC9209583.1"/>
    </source>
</evidence>
<protein>
    <submittedName>
        <fullName evidence="2">Dihydrofolate reductase</fullName>
    </submittedName>
</protein>
<dbReference type="SUPFAM" id="SSF53597">
    <property type="entry name" value="Dihydrofolate reductase-like"/>
    <property type="match status" value="1"/>
</dbReference>
<dbReference type="PANTHER" id="PTHR38011:SF11">
    <property type="entry name" value="2,5-DIAMINO-6-RIBOSYLAMINO-4(3H)-PYRIMIDINONE 5'-PHOSPHATE REDUCTASE"/>
    <property type="match status" value="1"/>
</dbReference>